<dbReference type="EMBL" id="FOOT01000003">
    <property type="protein sequence ID" value="SFG62053.1"/>
    <property type="molecule type" value="Genomic_DNA"/>
</dbReference>
<feature type="transmembrane region" description="Helical" evidence="5">
    <location>
        <begin position="181"/>
        <end position="202"/>
    </location>
</feature>
<evidence type="ECO:0000256" key="4">
    <source>
        <dbReference type="ARBA" id="ARBA00023136"/>
    </source>
</evidence>
<dbReference type="AlphaFoldDB" id="A0A1I2TAN0"/>
<dbReference type="GO" id="GO:0016020">
    <property type="term" value="C:membrane"/>
    <property type="evidence" value="ECO:0007669"/>
    <property type="project" value="UniProtKB-SubCell"/>
</dbReference>
<evidence type="ECO:0000256" key="3">
    <source>
        <dbReference type="ARBA" id="ARBA00022989"/>
    </source>
</evidence>
<keyword evidence="8" id="KW-1185">Reference proteome</keyword>
<protein>
    <submittedName>
        <fullName evidence="7">Fusaric acid resistance protein-like</fullName>
    </submittedName>
</protein>
<evidence type="ECO:0000313" key="8">
    <source>
        <dbReference type="Proteomes" id="UP000198724"/>
    </source>
</evidence>
<organism evidence="7 8">
    <name type="scientific">Pontibacter chinhatensis</name>
    <dbReference type="NCBI Taxonomy" id="1436961"/>
    <lineage>
        <taxon>Bacteria</taxon>
        <taxon>Pseudomonadati</taxon>
        <taxon>Bacteroidota</taxon>
        <taxon>Cytophagia</taxon>
        <taxon>Cytophagales</taxon>
        <taxon>Hymenobacteraceae</taxon>
        <taxon>Pontibacter</taxon>
    </lineage>
</organism>
<feature type="domain" description="Integral membrane bound transporter" evidence="6">
    <location>
        <begin position="195"/>
        <end position="321"/>
    </location>
</feature>
<proteinExistence type="predicted"/>
<gene>
    <name evidence="7" type="ORF">SAMN05421739_10350</name>
</gene>
<feature type="transmembrane region" description="Helical" evidence="5">
    <location>
        <begin position="115"/>
        <end position="133"/>
    </location>
</feature>
<dbReference type="Proteomes" id="UP000198724">
    <property type="component" value="Unassembled WGS sequence"/>
</dbReference>
<dbReference type="OrthoDB" id="581879at2"/>
<dbReference type="STRING" id="1436961.SAMN05421739_10350"/>
<feature type="transmembrane region" description="Helical" evidence="5">
    <location>
        <begin position="276"/>
        <end position="297"/>
    </location>
</feature>
<feature type="transmembrane region" description="Helical" evidence="5">
    <location>
        <begin position="89"/>
        <end position="108"/>
    </location>
</feature>
<evidence type="ECO:0000313" key="7">
    <source>
        <dbReference type="EMBL" id="SFG62053.1"/>
    </source>
</evidence>
<name>A0A1I2TAN0_9BACT</name>
<feature type="transmembrane region" description="Helical" evidence="5">
    <location>
        <begin position="239"/>
        <end position="264"/>
    </location>
</feature>
<keyword evidence="2 5" id="KW-0812">Transmembrane</keyword>
<dbReference type="Pfam" id="PF13515">
    <property type="entry name" value="FUSC_2"/>
    <property type="match status" value="1"/>
</dbReference>
<dbReference type="InterPro" id="IPR049453">
    <property type="entry name" value="Memb_transporter_dom"/>
</dbReference>
<accession>A0A1I2TAN0</accession>
<keyword evidence="4 5" id="KW-0472">Membrane</keyword>
<evidence type="ECO:0000256" key="2">
    <source>
        <dbReference type="ARBA" id="ARBA00022692"/>
    </source>
</evidence>
<keyword evidence="3 5" id="KW-1133">Transmembrane helix</keyword>
<evidence type="ECO:0000259" key="6">
    <source>
        <dbReference type="Pfam" id="PF13515"/>
    </source>
</evidence>
<feature type="transmembrane region" description="Helical" evidence="5">
    <location>
        <begin position="63"/>
        <end position="83"/>
    </location>
</feature>
<comment type="subcellular location">
    <subcellularLocation>
        <location evidence="1">Membrane</location>
        <topology evidence="1">Multi-pass membrane protein</topology>
    </subcellularLocation>
</comment>
<dbReference type="RefSeq" id="WP_092100483.1">
    <property type="nucleotide sequence ID" value="NZ_FOOT01000003.1"/>
</dbReference>
<reference evidence="8" key="1">
    <citation type="submission" date="2016-10" db="EMBL/GenBank/DDBJ databases">
        <authorList>
            <person name="Varghese N."/>
            <person name="Submissions S."/>
        </authorList>
    </citation>
    <scope>NUCLEOTIDE SEQUENCE [LARGE SCALE GENOMIC DNA]</scope>
    <source>
        <strain evidence="8">LP51</strain>
    </source>
</reference>
<evidence type="ECO:0000256" key="5">
    <source>
        <dbReference type="SAM" id="Phobius"/>
    </source>
</evidence>
<feature type="transmembrane region" description="Helical" evidence="5">
    <location>
        <begin position="15"/>
        <end position="35"/>
    </location>
</feature>
<feature type="transmembrane region" description="Helical" evidence="5">
    <location>
        <begin position="309"/>
        <end position="327"/>
    </location>
</feature>
<feature type="transmembrane region" description="Helical" evidence="5">
    <location>
        <begin position="139"/>
        <end position="160"/>
    </location>
</feature>
<sequence length="354" mass="39247">MLKELFEFRKTDRKWHLPVLAGVCVGLPVLVGYYTDHLQDGKIASMAALVILYIQSQSIARRMIVLMASSFGIMVSFAVGVLFGFHPVVASVVLGLYAFAVHLVLYYVKMVRPPGNFFFIMIASVAISMPFNLETAPYQIGLAGIGTMISCILGLAYSLVTLRKVRAQDEVIKVSKNQYVNFVESVTFGSFVGLSLLIAYMLDLEKAYWVPTSCAAVMQGVSATHVWQRSAQRILGTFLGLVLTWFILLLQPSLLAISISIIVLQIIVEFLVVRNYAIAVIFITILTIFLAETGTALTVDPTTLIRTRFFDILIGSIVGAVGGWVLYNEKLHFLATRQIRATRFSMARRKKAVE</sequence>
<evidence type="ECO:0000256" key="1">
    <source>
        <dbReference type="ARBA" id="ARBA00004141"/>
    </source>
</evidence>